<sequence length="80" mass="8510">MMAEQVRGKRFLNLFCYTGVASVQAAVAGAASTTSVDLSATYLQWCYDNLALNGQGGNQHLLVQADAMAWLEGDRGHASS</sequence>
<evidence type="ECO:0000313" key="6">
    <source>
        <dbReference type="Proteomes" id="UP000740926"/>
    </source>
</evidence>
<dbReference type="EMBL" id="JAANIU010011995">
    <property type="protein sequence ID" value="KAG1530696.1"/>
    <property type="molecule type" value="Genomic_DNA"/>
</dbReference>
<dbReference type="PANTHER" id="PTHR43042:SF3">
    <property type="entry name" value="RIBOSOMAL RNA LARGE SUBUNIT METHYLTRANSFERASE YWBD-RELATED"/>
    <property type="match status" value="1"/>
</dbReference>
<evidence type="ECO:0000256" key="3">
    <source>
        <dbReference type="ARBA" id="ARBA00022691"/>
    </source>
</evidence>
<dbReference type="AlphaFoldDB" id="A0A9P7C0L9"/>
<organism evidence="5 6">
    <name type="scientific">Rhizopus delemar</name>
    <dbReference type="NCBI Taxonomy" id="936053"/>
    <lineage>
        <taxon>Eukaryota</taxon>
        <taxon>Fungi</taxon>
        <taxon>Fungi incertae sedis</taxon>
        <taxon>Mucoromycota</taxon>
        <taxon>Mucoromycotina</taxon>
        <taxon>Mucoromycetes</taxon>
        <taxon>Mucorales</taxon>
        <taxon>Mucorineae</taxon>
        <taxon>Rhizopodaceae</taxon>
        <taxon>Rhizopus</taxon>
    </lineage>
</organism>
<name>A0A9P7C0L9_9FUNG</name>
<keyword evidence="2" id="KW-0808">Transferase</keyword>
<evidence type="ECO:0000256" key="1">
    <source>
        <dbReference type="ARBA" id="ARBA00022603"/>
    </source>
</evidence>
<dbReference type="InterPro" id="IPR029063">
    <property type="entry name" value="SAM-dependent_MTases_sf"/>
</dbReference>
<reference evidence="5 6" key="1">
    <citation type="journal article" date="2020" name="Microb. Genom.">
        <title>Genetic diversity of clinical and environmental Mucorales isolates obtained from an investigation of mucormycosis cases among solid organ transplant recipients.</title>
        <authorList>
            <person name="Nguyen M.H."/>
            <person name="Kaul D."/>
            <person name="Muto C."/>
            <person name="Cheng S.J."/>
            <person name="Richter R.A."/>
            <person name="Bruno V.M."/>
            <person name="Liu G."/>
            <person name="Beyhan S."/>
            <person name="Sundermann A.J."/>
            <person name="Mounaud S."/>
            <person name="Pasculle A.W."/>
            <person name="Nierman W.C."/>
            <person name="Driscoll E."/>
            <person name="Cumbie R."/>
            <person name="Clancy C.J."/>
            <person name="Dupont C.L."/>
        </authorList>
    </citation>
    <scope>NUCLEOTIDE SEQUENCE [LARGE SCALE GENOMIC DNA]</scope>
    <source>
        <strain evidence="5 6">GL24</strain>
    </source>
</reference>
<dbReference type="GO" id="GO:0008168">
    <property type="term" value="F:methyltransferase activity"/>
    <property type="evidence" value="ECO:0007669"/>
    <property type="project" value="UniProtKB-KW"/>
</dbReference>
<dbReference type="Pfam" id="PF10672">
    <property type="entry name" value="Methyltrans_SAM"/>
    <property type="match status" value="1"/>
</dbReference>
<dbReference type="Gene3D" id="3.40.50.150">
    <property type="entry name" value="Vaccinia Virus protein VP39"/>
    <property type="match status" value="1"/>
</dbReference>
<evidence type="ECO:0000256" key="2">
    <source>
        <dbReference type="ARBA" id="ARBA00022679"/>
    </source>
</evidence>
<proteinExistence type="predicted"/>
<dbReference type="SUPFAM" id="SSF53335">
    <property type="entry name" value="S-adenosyl-L-methionine-dependent methyltransferases"/>
    <property type="match status" value="1"/>
</dbReference>
<evidence type="ECO:0000313" key="5">
    <source>
        <dbReference type="EMBL" id="KAG1530696.1"/>
    </source>
</evidence>
<keyword evidence="3" id="KW-0949">S-adenosyl-L-methionine</keyword>
<dbReference type="GO" id="GO:0032259">
    <property type="term" value="P:methylation"/>
    <property type="evidence" value="ECO:0007669"/>
    <property type="project" value="UniProtKB-KW"/>
</dbReference>
<feature type="domain" description="S-adenosylmethionine-dependent methyltransferase" evidence="4">
    <location>
        <begin position="3"/>
        <end position="56"/>
    </location>
</feature>
<accession>A0A9P7C0L9</accession>
<dbReference type="Proteomes" id="UP000740926">
    <property type="component" value="Unassembled WGS sequence"/>
</dbReference>
<keyword evidence="6" id="KW-1185">Reference proteome</keyword>
<evidence type="ECO:0000259" key="4">
    <source>
        <dbReference type="Pfam" id="PF10672"/>
    </source>
</evidence>
<keyword evidence="1" id="KW-0489">Methyltransferase</keyword>
<gene>
    <name evidence="5" type="ORF">G6F50_017142</name>
</gene>
<dbReference type="PANTHER" id="PTHR43042">
    <property type="entry name" value="SAM-DEPENDENT METHYLTRANSFERASE"/>
    <property type="match status" value="1"/>
</dbReference>
<dbReference type="InterPro" id="IPR019614">
    <property type="entry name" value="SAM-dep_methyl-trfase"/>
</dbReference>
<comment type="caution">
    <text evidence="5">The sequence shown here is derived from an EMBL/GenBank/DDBJ whole genome shotgun (WGS) entry which is preliminary data.</text>
</comment>
<protein>
    <recommendedName>
        <fullName evidence="4">S-adenosylmethionine-dependent methyltransferase domain-containing protein</fullName>
    </recommendedName>
</protein>